<dbReference type="InterPro" id="IPR014895">
    <property type="entry name" value="Alginate_lyase_2"/>
</dbReference>
<dbReference type="OrthoDB" id="4221926at2759"/>
<dbReference type="Gramene" id="TVU51003">
    <property type="protein sequence ID" value="TVU51003"/>
    <property type="gene ID" value="EJB05_02404"/>
</dbReference>
<evidence type="ECO:0000313" key="5">
    <source>
        <dbReference type="Proteomes" id="UP000324897"/>
    </source>
</evidence>
<dbReference type="PANTHER" id="PTHR33681:SF16">
    <property type="entry name" value="OS12G0165400 PROTEIN"/>
    <property type="match status" value="1"/>
</dbReference>
<reference evidence="4 5" key="1">
    <citation type="journal article" date="2019" name="Sci. Rep.">
        <title>A high-quality genome of Eragrostis curvula grass provides insights into Poaceae evolution and supports new strategies to enhance forage quality.</title>
        <authorList>
            <person name="Carballo J."/>
            <person name="Santos B.A.C.M."/>
            <person name="Zappacosta D."/>
            <person name="Garbus I."/>
            <person name="Selva J.P."/>
            <person name="Gallo C.A."/>
            <person name="Diaz A."/>
            <person name="Albertini E."/>
            <person name="Caccamo M."/>
            <person name="Echenique V."/>
        </authorList>
    </citation>
    <scope>NUCLEOTIDE SEQUENCE [LARGE SCALE GENOMIC DNA]</scope>
    <source>
        <strain evidence="5">cv. Victoria</strain>
        <tissue evidence="4">Leaf</tissue>
    </source>
</reference>
<feature type="non-terminal residue" evidence="4">
    <location>
        <position position="1"/>
    </location>
</feature>
<feature type="non-terminal residue" evidence="4">
    <location>
        <position position="234"/>
    </location>
</feature>
<organism evidence="4 5">
    <name type="scientific">Eragrostis curvula</name>
    <name type="common">weeping love grass</name>
    <dbReference type="NCBI Taxonomy" id="38414"/>
    <lineage>
        <taxon>Eukaryota</taxon>
        <taxon>Viridiplantae</taxon>
        <taxon>Streptophyta</taxon>
        <taxon>Embryophyta</taxon>
        <taxon>Tracheophyta</taxon>
        <taxon>Spermatophyta</taxon>
        <taxon>Magnoliopsida</taxon>
        <taxon>Liliopsida</taxon>
        <taxon>Poales</taxon>
        <taxon>Poaceae</taxon>
        <taxon>PACMAD clade</taxon>
        <taxon>Chloridoideae</taxon>
        <taxon>Eragrostideae</taxon>
        <taxon>Eragrostidinae</taxon>
        <taxon>Eragrostis</taxon>
    </lineage>
</organism>
<comment type="caution">
    <text evidence="4">The sequence shown here is derived from an EMBL/GenBank/DDBJ whole genome shotgun (WGS) entry which is preliminary data.</text>
</comment>
<dbReference type="EMBL" id="RWGY01000002">
    <property type="protein sequence ID" value="TVU51052.1"/>
    <property type="molecule type" value="Genomic_DNA"/>
</dbReference>
<evidence type="ECO:0000313" key="4">
    <source>
        <dbReference type="EMBL" id="TVU51052.1"/>
    </source>
</evidence>
<feature type="domain" description="Alginate lyase 2" evidence="2">
    <location>
        <begin position="38"/>
        <end position="233"/>
    </location>
</feature>
<accession>A0A5J9WQL8</accession>
<dbReference type="Gene3D" id="2.60.120.200">
    <property type="match status" value="1"/>
</dbReference>
<keyword evidence="1" id="KW-0732">Signal</keyword>
<proteinExistence type="predicted"/>
<gene>
    <name evidence="3" type="ORF">EJB05_02404</name>
    <name evidence="4" type="ORF">EJB05_02456</name>
</gene>
<evidence type="ECO:0000313" key="3">
    <source>
        <dbReference type="EMBL" id="TVU51003.1"/>
    </source>
</evidence>
<evidence type="ECO:0000259" key="2">
    <source>
        <dbReference type="Pfam" id="PF08787"/>
    </source>
</evidence>
<dbReference type="PANTHER" id="PTHR33681">
    <property type="entry name" value="BINDING PROTEIN, PUTATIVE, EXPRESSED-RELATED"/>
    <property type="match status" value="1"/>
</dbReference>
<feature type="signal peptide" evidence="1">
    <location>
        <begin position="1"/>
        <end position="22"/>
    </location>
</feature>
<dbReference type="Gramene" id="TVU51052">
    <property type="protein sequence ID" value="TVU51052"/>
    <property type="gene ID" value="EJB05_02456"/>
</dbReference>
<name>A0A5J9WQL8_9POAL</name>
<dbReference type="AlphaFoldDB" id="A0A5J9WQL8"/>
<evidence type="ECO:0000256" key="1">
    <source>
        <dbReference type="SAM" id="SignalP"/>
    </source>
</evidence>
<dbReference type="Pfam" id="PF08787">
    <property type="entry name" value="Alginate_lyase2"/>
    <property type="match status" value="1"/>
</dbReference>
<protein>
    <recommendedName>
        <fullName evidence="2">Alginate lyase 2 domain-containing protein</fullName>
    </recommendedName>
</protein>
<sequence>MRCLNRLPLLLLVPLVAVHVAAVDTTVGFTAVPLTEAQLPVQKPYDVPLEQRYELVDGVRRMWVYCTDKPHNPTSQTKPRTEVRVMHMTYSVVITTDYGVSVLINRTIEQQNYSSGVWQFEGYGYVPAGTTGVSVMQVFGAAPPHASTLMLHVYGGRLMYYRDETRVVDADIYDRWFRLNVVHDVDAAELAVFVDGDERLRVGGRGGDAHYFKFGVYTQTGPSHRMESRWRDVK</sequence>
<dbReference type="InterPro" id="IPR013320">
    <property type="entry name" value="ConA-like_dom_sf"/>
</dbReference>
<dbReference type="Proteomes" id="UP000324897">
    <property type="component" value="Chromosome 6"/>
</dbReference>
<dbReference type="EMBL" id="RWGY01000002">
    <property type="protein sequence ID" value="TVU51003.1"/>
    <property type="molecule type" value="Genomic_DNA"/>
</dbReference>
<keyword evidence="5" id="KW-1185">Reference proteome</keyword>
<feature type="chain" id="PRO_5033854784" description="Alginate lyase 2 domain-containing protein" evidence="1">
    <location>
        <begin position="23"/>
        <end position="234"/>
    </location>
</feature>
<dbReference type="SUPFAM" id="SSF49899">
    <property type="entry name" value="Concanavalin A-like lectins/glucanases"/>
    <property type="match status" value="1"/>
</dbReference>